<feature type="region of interest" description="Disordered" evidence="1">
    <location>
        <begin position="391"/>
        <end position="421"/>
    </location>
</feature>
<dbReference type="GO" id="GO:0003676">
    <property type="term" value="F:nucleic acid binding"/>
    <property type="evidence" value="ECO:0007669"/>
    <property type="project" value="InterPro"/>
</dbReference>
<dbReference type="PROSITE" id="PS50967">
    <property type="entry name" value="HRDC"/>
    <property type="match status" value="1"/>
</dbReference>
<dbReference type="EMBL" id="JAAUVV010000023">
    <property type="protein sequence ID" value="NJJ04693.1"/>
    <property type="molecule type" value="Genomic_DNA"/>
</dbReference>
<proteinExistence type="predicted"/>
<dbReference type="InterPro" id="IPR002121">
    <property type="entry name" value="HRDC_dom"/>
</dbReference>
<dbReference type="Gene3D" id="3.30.420.10">
    <property type="entry name" value="Ribonuclease H-like superfamily/Ribonuclease H"/>
    <property type="match status" value="1"/>
</dbReference>
<dbReference type="InterPro" id="IPR012337">
    <property type="entry name" value="RNaseH-like_sf"/>
</dbReference>
<dbReference type="Gene3D" id="1.10.150.80">
    <property type="entry name" value="HRDC domain"/>
    <property type="match status" value="2"/>
</dbReference>
<dbReference type="SUPFAM" id="SSF53098">
    <property type="entry name" value="Ribonuclease H-like"/>
    <property type="match status" value="1"/>
</dbReference>
<feature type="compositionally biased region" description="Basic residues" evidence="1">
    <location>
        <begin position="411"/>
        <end position="421"/>
    </location>
</feature>
<dbReference type="SMART" id="SM00474">
    <property type="entry name" value="35EXOc"/>
    <property type="match status" value="1"/>
</dbReference>
<dbReference type="CDD" id="cd06142">
    <property type="entry name" value="RNaseD_exo"/>
    <property type="match status" value="1"/>
</dbReference>
<evidence type="ECO:0000313" key="3">
    <source>
        <dbReference type="EMBL" id="NJJ04693.1"/>
    </source>
</evidence>
<dbReference type="PANTHER" id="PTHR47649">
    <property type="entry name" value="RIBONUCLEASE D"/>
    <property type="match status" value="1"/>
</dbReference>
<dbReference type="Proteomes" id="UP000591626">
    <property type="component" value="Unassembled WGS sequence"/>
</dbReference>
<gene>
    <name evidence="3" type="ORF">HC138_10080</name>
</gene>
<dbReference type="InterPro" id="IPR010997">
    <property type="entry name" value="HRDC-like_sf"/>
</dbReference>
<feature type="domain" description="HRDC" evidence="2">
    <location>
        <begin position="212"/>
        <end position="291"/>
    </location>
</feature>
<evidence type="ECO:0000256" key="1">
    <source>
        <dbReference type="SAM" id="MobiDB-lite"/>
    </source>
</evidence>
<dbReference type="GO" id="GO:0000166">
    <property type="term" value="F:nucleotide binding"/>
    <property type="evidence" value="ECO:0007669"/>
    <property type="project" value="InterPro"/>
</dbReference>
<dbReference type="PANTHER" id="PTHR47649:SF1">
    <property type="entry name" value="RIBONUCLEASE D"/>
    <property type="match status" value="1"/>
</dbReference>
<reference evidence="3 4" key="1">
    <citation type="submission" date="2020-03" db="EMBL/GenBank/DDBJ databases">
        <title>Draft genome sequences of bacterial isolates from the female urobiome.</title>
        <authorList>
            <person name="Miller-Ensminger T."/>
            <person name="Wolfe A.J."/>
            <person name="Putonti C."/>
        </authorList>
    </citation>
    <scope>NUCLEOTIDE SEQUENCE [LARGE SCALE GENOMIC DNA]</scope>
    <source>
        <strain evidence="3 4">UMB8490</strain>
    </source>
</reference>
<sequence>MQYHLVETPEQFSRAAAALAEGRGAYAIDTERAASFRYDDRAFLVQIYRRDTDTYLFSPEGNRDALHDALAPVINGEDWIIHAAVDDLKSLAMLGLYPGTIFDTELASRFAGFNRPNLAAMVQHFVGVELKKGHGHEDWSTTPLPPTWQEYAALDVAHLHDLAEALAEQLDNEGKLSFAEQEFERIVNELGPDNAPFNETWRDMKGVSGLRSARSLQLAKTLWTARDEHCRKEDISPGHMLSSESIVTIARTVPSSPWELRNCLRYRSLNTTKAKFWFSLVEQALAENPEQWPTPAQPAPTDPPAKIVWERDYPRSWHALQSARKYVSEVATQQNIRPDMLLSSAVLRQVMWTAPDSDAVWSTDAAAMQLKRAGARPWQIALTAPLLARAQAEAKAAGIPQGKTPSSGRAAARRRRRKRAQ</sequence>
<dbReference type="GO" id="GO:0006139">
    <property type="term" value="P:nucleobase-containing compound metabolic process"/>
    <property type="evidence" value="ECO:0007669"/>
    <property type="project" value="InterPro"/>
</dbReference>
<comment type="caution">
    <text evidence="3">The sequence shown here is derived from an EMBL/GenBank/DDBJ whole genome shotgun (WGS) entry which is preliminary data.</text>
</comment>
<evidence type="ECO:0000313" key="4">
    <source>
        <dbReference type="Proteomes" id="UP000591626"/>
    </source>
</evidence>
<accession>A0AAP6XPG2</accession>
<dbReference type="InterPro" id="IPR051086">
    <property type="entry name" value="RNase_D-like"/>
</dbReference>
<dbReference type="InterPro" id="IPR044876">
    <property type="entry name" value="HRDC_dom_sf"/>
</dbReference>
<dbReference type="AlphaFoldDB" id="A0AAP6XPG2"/>
<name>A0AAP6XPG2_9CORY</name>
<dbReference type="Pfam" id="PF01612">
    <property type="entry name" value="DNA_pol_A_exo1"/>
    <property type="match status" value="1"/>
</dbReference>
<evidence type="ECO:0000259" key="2">
    <source>
        <dbReference type="PROSITE" id="PS50967"/>
    </source>
</evidence>
<protein>
    <submittedName>
        <fullName evidence="3">Ribonuclease D</fullName>
    </submittedName>
</protein>
<dbReference type="InterPro" id="IPR036397">
    <property type="entry name" value="RNaseH_sf"/>
</dbReference>
<dbReference type="SUPFAM" id="SSF47819">
    <property type="entry name" value="HRDC-like"/>
    <property type="match status" value="1"/>
</dbReference>
<dbReference type="InterPro" id="IPR041605">
    <property type="entry name" value="Exo_C"/>
</dbReference>
<dbReference type="GO" id="GO:0008408">
    <property type="term" value="F:3'-5' exonuclease activity"/>
    <property type="evidence" value="ECO:0007669"/>
    <property type="project" value="InterPro"/>
</dbReference>
<dbReference type="InterPro" id="IPR002562">
    <property type="entry name" value="3'-5'_exonuclease_dom"/>
</dbReference>
<organism evidence="3 4">
    <name type="scientific">Corynebacterium coyleae</name>
    <dbReference type="NCBI Taxonomy" id="53374"/>
    <lineage>
        <taxon>Bacteria</taxon>
        <taxon>Bacillati</taxon>
        <taxon>Actinomycetota</taxon>
        <taxon>Actinomycetes</taxon>
        <taxon>Mycobacteriales</taxon>
        <taxon>Corynebacteriaceae</taxon>
        <taxon>Corynebacterium</taxon>
    </lineage>
</organism>
<dbReference type="Pfam" id="PF18305">
    <property type="entry name" value="DNA_pol_A_exoN"/>
    <property type="match status" value="1"/>
</dbReference>
<dbReference type="Pfam" id="PF00570">
    <property type="entry name" value="HRDC"/>
    <property type="match status" value="1"/>
</dbReference>